<evidence type="ECO:0000313" key="2">
    <source>
        <dbReference type="Proteomes" id="UP000724584"/>
    </source>
</evidence>
<gene>
    <name evidence="1" type="ORF">F5144DRAFT_610252</name>
</gene>
<evidence type="ECO:0000313" key="1">
    <source>
        <dbReference type="EMBL" id="KAH6641475.1"/>
    </source>
</evidence>
<dbReference type="Proteomes" id="UP000724584">
    <property type="component" value="Unassembled WGS sequence"/>
</dbReference>
<reference evidence="1 2" key="1">
    <citation type="journal article" date="2021" name="Nat. Commun.">
        <title>Genetic determinants of endophytism in the Arabidopsis root mycobiome.</title>
        <authorList>
            <person name="Mesny F."/>
            <person name="Miyauchi S."/>
            <person name="Thiergart T."/>
            <person name="Pickel B."/>
            <person name="Atanasova L."/>
            <person name="Karlsson M."/>
            <person name="Huettel B."/>
            <person name="Barry K.W."/>
            <person name="Haridas S."/>
            <person name="Chen C."/>
            <person name="Bauer D."/>
            <person name="Andreopoulos W."/>
            <person name="Pangilinan J."/>
            <person name="LaButti K."/>
            <person name="Riley R."/>
            <person name="Lipzen A."/>
            <person name="Clum A."/>
            <person name="Drula E."/>
            <person name="Henrissat B."/>
            <person name="Kohler A."/>
            <person name="Grigoriev I.V."/>
            <person name="Martin F.M."/>
            <person name="Hacquard S."/>
        </authorList>
    </citation>
    <scope>NUCLEOTIDE SEQUENCE [LARGE SCALE GENOMIC DNA]</scope>
    <source>
        <strain evidence="1 2">MPI-SDFR-AT-0079</strain>
    </source>
</reference>
<organism evidence="1 2">
    <name type="scientific">Chaetomium tenue</name>
    <dbReference type="NCBI Taxonomy" id="1854479"/>
    <lineage>
        <taxon>Eukaryota</taxon>
        <taxon>Fungi</taxon>
        <taxon>Dikarya</taxon>
        <taxon>Ascomycota</taxon>
        <taxon>Pezizomycotina</taxon>
        <taxon>Sordariomycetes</taxon>
        <taxon>Sordariomycetidae</taxon>
        <taxon>Sordariales</taxon>
        <taxon>Chaetomiaceae</taxon>
        <taxon>Chaetomium</taxon>
    </lineage>
</organism>
<dbReference type="EMBL" id="JAGIZQ010000002">
    <property type="protein sequence ID" value="KAH6641475.1"/>
    <property type="molecule type" value="Genomic_DNA"/>
</dbReference>
<sequence length="336" mass="35494">MALDPAPYTGPPLDEIQWRAPPDFDMGIHSNSVLFYFAQSPFYDRTSNNEVLFQQGLNNPNLTPYLATRELFEGRLKTMSGLEFVVAQEPAETGPGAGTGVWVINKQTRRKQSPQDEIIVHSSYFVVGENIYMAASFADILSSRIAAASPLLDGILPSSSSAQSWSPALGRVYQNPNTTATTTTTTKHREATPLPDTNKHTTATATPTTSEPSSRLIEEALGIQHQFGDHFMDENPITGKPGEFLLASTGRKAVNLSTAAALNAKKGALMPMLPTLNTKLGGVGPGGSGGGSGGGSENPLSAKPTGKETKSPKTPGGGSLQKGKKRKGSKAAVTPQ</sequence>
<name>A0ACB7PKD0_9PEZI</name>
<comment type="caution">
    <text evidence="1">The sequence shown here is derived from an EMBL/GenBank/DDBJ whole genome shotgun (WGS) entry which is preliminary data.</text>
</comment>
<keyword evidence="2" id="KW-1185">Reference proteome</keyword>
<proteinExistence type="predicted"/>
<protein>
    <submittedName>
        <fullName evidence="1">MED6 mediator sub complex component-domain-containing protein</fullName>
    </submittedName>
</protein>
<accession>A0ACB7PKD0</accession>